<protein>
    <submittedName>
        <fullName evidence="2">Unnamed protein product</fullName>
    </submittedName>
</protein>
<dbReference type="Proteomes" id="UP001165083">
    <property type="component" value="Unassembled WGS sequence"/>
</dbReference>
<gene>
    <name evidence="2" type="ORF">Plil01_001503500</name>
</gene>
<dbReference type="AlphaFoldDB" id="A0A9W6XBR0"/>
<evidence type="ECO:0000313" key="2">
    <source>
        <dbReference type="EMBL" id="GMF35384.1"/>
    </source>
</evidence>
<sequence length="69" mass="7756">MSKSRDYDCDQITSKPTKKAPKVIKGKQQPSIGDIYDMMGPDSPKETTSKSTSTKKYKYAHSKVIRTLT</sequence>
<proteinExistence type="predicted"/>
<comment type="caution">
    <text evidence="2">The sequence shown here is derived from an EMBL/GenBank/DDBJ whole genome shotgun (WGS) entry which is preliminary data.</text>
</comment>
<reference evidence="2" key="1">
    <citation type="submission" date="2023-04" db="EMBL/GenBank/DDBJ databases">
        <title>Phytophthora lilii NBRC 32176.</title>
        <authorList>
            <person name="Ichikawa N."/>
            <person name="Sato H."/>
            <person name="Tonouchi N."/>
        </authorList>
    </citation>
    <scope>NUCLEOTIDE SEQUENCE</scope>
    <source>
        <strain evidence="2">NBRC 32176</strain>
    </source>
</reference>
<name>A0A9W6XBR0_9STRA</name>
<dbReference type="EMBL" id="BSXW01001276">
    <property type="protein sequence ID" value="GMF35384.1"/>
    <property type="molecule type" value="Genomic_DNA"/>
</dbReference>
<keyword evidence="3" id="KW-1185">Reference proteome</keyword>
<accession>A0A9W6XBR0</accession>
<feature type="compositionally biased region" description="Basic residues" evidence="1">
    <location>
        <begin position="16"/>
        <end position="25"/>
    </location>
</feature>
<evidence type="ECO:0000313" key="3">
    <source>
        <dbReference type="Proteomes" id="UP001165083"/>
    </source>
</evidence>
<feature type="region of interest" description="Disordered" evidence="1">
    <location>
        <begin position="1"/>
        <end position="56"/>
    </location>
</feature>
<organism evidence="2 3">
    <name type="scientific">Phytophthora lilii</name>
    <dbReference type="NCBI Taxonomy" id="2077276"/>
    <lineage>
        <taxon>Eukaryota</taxon>
        <taxon>Sar</taxon>
        <taxon>Stramenopiles</taxon>
        <taxon>Oomycota</taxon>
        <taxon>Peronosporomycetes</taxon>
        <taxon>Peronosporales</taxon>
        <taxon>Peronosporaceae</taxon>
        <taxon>Phytophthora</taxon>
    </lineage>
</organism>
<dbReference type="OrthoDB" id="10466394at2759"/>
<evidence type="ECO:0000256" key="1">
    <source>
        <dbReference type="SAM" id="MobiDB-lite"/>
    </source>
</evidence>